<dbReference type="STRING" id="34002.SAMN04489859_101234"/>
<dbReference type="Gene3D" id="3.30.420.180">
    <property type="entry name" value="CobE/GbiG C-terminal domain"/>
    <property type="match status" value="1"/>
</dbReference>
<evidence type="ECO:0000313" key="2">
    <source>
        <dbReference type="EMBL" id="SEN65688.1"/>
    </source>
</evidence>
<accession>A0A1H8ID44</accession>
<protein>
    <submittedName>
        <fullName evidence="2">Cobalt-precorrin 5A hydrolase</fullName>
    </submittedName>
</protein>
<reference evidence="2 3" key="1">
    <citation type="submission" date="2016-10" db="EMBL/GenBank/DDBJ databases">
        <authorList>
            <person name="de Groot N.N."/>
        </authorList>
    </citation>
    <scope>NUCLEOTIDE SEQUENCE [LARGE SCALE GENOMIC DNA]</scope>
    <source>
        <strain evidence="2 3">DSM 8512</strain>
    </source>
</reference>
<dbReference type="AlphaFoldDB" id="A0A1H8ID44"/>
<name>A0A1H8ID44_9RHOB</name>
<dbReference type="Proteomes" id="UP000199054">
    <property type="component" value="Unassembled WGS sequence"/>
</dbReference>
<keyword evidence="2" id="KW-0378">Hydrolase</keyword>
<dbReference type="Pfam" id="PF01890">
    <property type="entry name" value="CbiG_C"/>
    <property type="match status" value="1"/>
</dbReference>
<dbReference type="GO" id="GO:0009236">
    <property type="term" value="P:cobalamin biosynthetic process"/>
    <property type="evidence" value="ECO:0007669"/>
    <property type="project" value="InterPro"/>
</dbReference>
<gene>
    <name evidence="2" type="ORF">SAMN04489859_101234</name>
</gene>
<dbReference type="SUPFAM" id="SSF159664">
    <property type="entry name" value="CobE/GbiG C-terminal domain-like"/>
    <property type="match status" value="1"/>
</dbReference>
<dbReference type="GO" id="GO:0016787">
    <property type="term" value="F:hydrolase activity"/>
    <property type="evidence" value="ECO:0007669"/>
    <property type="project" value="UniProtKB-KW"/>
</dbReference>
<evidence type="ECO:0000313" key="3">
    <source>
        <dbReference type="Proteomes" id="UP000199054"/>
    </source>
</evidence>
<feature type="domain" description="CobE/GbiG C-terminal" evidence="1">
    <location>
        <begin position="3"/>
        <end position="113"/>
    </location>
</feature>
<dbReference type="InterPro" id="IPR036518">
    <property type="entry name" value="CobE/GbiG_C_sf"/>
</dbReference>
<organism evidence="2 3">
    <name type="scientific">Paracoccus alcaliphilus</name>
    <dbReference type="NCBI Taxonomy" id="34002"/>
    <lineage>
        <taxon>Bacteria</taxon>
        <taxon>Pseudomonadati</taxon>
        <taxon>Pseudomonadota</taxon>
        <taxon>Alphaproteobacteria</taxon>
        <taxon>Rhodobacterales</taxon>
        <taxon>Paracoccaceae</taxon>
        <taxon>Paracoccus</taxon>
    </lineage>
</organism>
<dbReference type="InterPro" id="IPR002750">
    <property type="entry name" value="CobE/GbiG_C"/>
</dbReference>
<sequence length="121" mass="11600">MMVAGIGCRAGAPLAALQAALDAAEAQAGPVDALATIAARGPHLAPLAGLRALPLHLVAVEGITTPTRSPRILALHGTGSVAEAAALAAAGPGARIVAARHVSPCGQATAAIAETAQKGPA</sequence>
<dbReference type="EMBL" id="FODE01000012">
    <property type="protein sequence ID" value="SEN65688.1"/>
    <property type="molecule type" value="Genomic_DNA"/>
</dbReference>
<proteinExistence type="predicted"/>
<evidence type="ECO:0000259" key="1">
    <source>
        <dbReference type="Pfam" id="PF01890"/>
    </source>
</evidence>
<keyword evidence="3" id="KW-1185">Reference proteome</keyword>